<dbReference type="Proteomes" id="UP000185146">
    <property type="component" value="Chromosome"/>
</dbReference>
<evidence type="ECO:0000313" key="11">
    <source>
        <dbReference type="Proteomes" id="UP000185146"/>
    </source>
</evidence>
<dbReference type="PROSITE" id="PS50110">
    <property type="entry name" value="RESPONSE_REGULATORY"/>
    <property type="match status" value="1"/>
</dbReference>
<dbReference type="InterPro" id="IPR011006">
    <property type="entry name" value="CheY-like_superfamily"/>
</dbReference>
<evidence type="ECO:0000256" key="2">
    <source>
        <dbReference type="ARBA" id="ARBA00023012"/>
    </source>
</evidence>
<dbReference type="RefSeq" id="WP_075045468.1">
    <property type="nucleotide sequence ID" value="NZ_CP018743.1"/>
</dbReference>
<gene>
    <name evidence="10" type="ORF">BL240_15820</name>
</gene>
<evidence type="ECO:0000256" key="5">
    <source>
        <dbReference type="ARBA" id="ARBA00023163"/>
    </source>
</evidence>
<name>A0A1L5PRU4_PSEPU</name>
<evidence type="ECO:0000256" key="1">
    <source>
        <dbReference type="ARBA" id="ARBA00022553"/>
    </source>
</evidence>
<dbReference type="SMART" id="SM00862">
    <property type="entry name" value="Trans_reg_C"/>
    <property type="match status" value="1"/>
</dbReference>
<dbReference type="SUPFAM" id="SSF52172">
    <property type="entry name" value="CheY-like"/>
    <property type="match status" value="1"/>
</dbReference>
<dbReference type="Gene3D" id="6.10.250.690">
    <property type="match status" value="1"/>
</dbReference>
<keyword evidence="4 7" id="KW-0238">DNA-binding</keyword>
<dbReference type="InterPro" id="IPR016032">
    <property type="entry name" value="Sig_transdc_resp-reg_C-effctor"/>
</dbReference>
<evidence type="ECO:0000256" key="3">
    <source>
        <dbReference type="ARBA" id="ARBA00023015"/>
    </source>
</evidence>
<dbReference type="GO" id="GO:0005829">
    <property type="term" value="C:cytosol"/>
    <property type="evidence" value="ECO:0007669"/>
    <property type="project" value="TreeGrafter"/>
</dbReference>
<dbReference type="GO" id="GO:0032993">
    <property type="term" value="C:protein-DNA complex"/>
    <property type="evidence" value="ECO:0007669"/>
    <property type="project" value="TreeGrafter"/>
</dbReference>
<dbReference type="PANTHER" id="PTHR48111:SF59">
    <property type="entry name" value="TRANSCRIPTIONAL REGULATORY PROTEIN BAER"/>
    <property type="match status" value="1"/>
</dbReference>
<dbReference type="Pfam" id="PF00486">
    <property type="entry name" value="Trans_reg_C"/>
    <property type="match status" value="1"/>
</dbReference>
<dbReference type="FunFam" id="3.40.50.2300:FF:000001">
    <property type="entry name" value="DNA-binding response regulator PhoB"/>
    <property type="match status" value="1"/>
</dbReference>
<keyword evidence="1 6" id="KW-0597">Phosphoprotein</keyword>
<feature type="DNA-binding region" description="OmpR/PhoB-type" evidence="7">
    <location>
        <begin position="113"/>
        <end position="219"/>
    </location>
</feature>
<dbReference type="GO" id="GO:0000156">
    <property type="term" value="F:phosphorelay response regulator activity"/>
    <property type="evidence" value="ECO:0007669"/>
    <property type="project" value="TreeGrafter"/>
</dbReference>
<dbReference type="InterPro" id="IPR001867">
    <property type="entry name" value="OmpR/PhoB-type_DNA-bd"/>
</dbReference>
<dbReference type="SUPFAM" id="SSF46894">
    <property type="entry name" value="C-terminal effector domain of the bipartite response regulators"/>
    <property type="match status" value="1"/>
</dbReference>
<dbReference type="InterPro" id="IPR001789">
    <property type="entry name" value="Sig_transdc_resp-reg_receiver"/>
</dbReference>
<dbReference type="CDD" id="cd00383">
    <property type="entry name" value="trans_reg_C"/>
    <property type="match status" value="1"/>
</dbReference>
<dbReference type="Gene3D" id="3.40.50.2300">
    <property type="match status" value="1"/>
</dbReference>
<evidence type="ECO:0000313" key="10">
    <source>
        <dbReference type="EMBL" id="APO82843.1"/>
    </source>
</evidence>
<sequence length="220" mass="24592">MSQILLVEDEPKLAALVGDYLRAGGYRVDHQEDGLAVIPAIRQGQYDLVLLDLMLPGRDGLDICRELRGFSQMPLIMMTARVDEIDRLLGLELGADDYICKPFSPRELVARVKAVLRRSGQQAPSLGVELDTRSFQARYMGVALDLTPVEFRMLAALAARPGQVLSRDQLMNHIYRDHRVVADRTVDSHVKNLRRKLSGVTPGHDPLRSVYGVGYSLELE</sequence>
<proteinExistence type="predicted"/>
<dbReference type="InterPro" id="IPR039420">
    <property type="entry name" value="WalR-like"/>
</dbReference>
<feature type="domain" description="Response regulatory" evidence="8">
    <location>
        <begin position="3"/>
        <end position="116"/>
    </location>
</feature>
<protein>
    <submittedName>
        <fullName evidence="10">Two-component system response regulator BaeR</fullName>
    </submittedName>
</protein>
<evidence type="ECO:0000256" key="4">
    <source>
        <dbReference type="ARBA" id="ARBA00023125"/>
    </source>
</evidence>
<dbReference type="PROSITE" id="PS51755">
    <property type="entry name" value="OMPR_PHOB"/>
    <property type="match status" value="1"/>
</dbReference>
<organism evidence="10 11">
    <name type="scientific">Pseudomonas putida</name>
    <name type="common">Arthrobacter siderocapsulatus</name>
    <dbReference type="NCBI Taxonomy" id="303"/>
    <lineage>
        <taxon>Bacteria</taxon>
        <taxon>Pseudomonadati</taxon>
        <taxon>Pseudomonadota</taxon>
        <taxon>Gammaproteobacteria</taxon>
        <taxon>Pseudomonadales</taxon>
        <taxon>Pseudomonadaceae</taxon>
        <taxon>Pseudomonas</taxon>
    </lineage>
</organism>
<dbReference type="AlphaFoldDB" id="A0A1L5PRU4"/>
<keyword evidence="2" id="KW-0902">Two-component regulatory system</keyword>
<dbReference type="EMBL" id="CP018743">
    <property type="protein sequence ID" value="APO82843.1"/>
    <property type="molecule type" value="Genomic_DNA"/>
</dbReference>
<accession>A0A1L5PRU4</accession>
<evidence type="ECO:0000256" key="7">
    <source>
        <dbReference type="PROSITE-ProRule" id="PRU01091"/>
    </source>
</evidence>
<dbReference type="Pfam" id="PF00072">
    <property type="entry name" value="Response_reg"/>
    <property type="match status" value="1"/>
</dbReference>
<dbReference type="PANTHER" id="PTHR48111">
    <property type="entry name" value="REGULATOR OF RPOS"/>
    <property type="match status" value="1"/>
</dbReference>
<dbReference type="Gene3D" id="1.10.10.10">
    <property type="entry name" value="Winged helix-like DNA-binding domain superfamily/Winged helix DNA-binding domain"/>
    <property type="match status" value="1"/>
</dbReference>
<feature type="modified residue" description="4-aspartylphosphate" evidence="6">
    <location>
        <position position="52"/>
    </location>
</feature>
<reference evidence="10 11" key="1">
    <citation type="submission" date="2016-12" db="EMBL/GenBank/DDBJ databases">
        <title>Draft Genome Sequence of Mercury Resistant Pseudomonas DRA525.</title>
        <authorList>
            <person name="Drace K.M."/>
        </authorList>
    </citation>
    <scope>NUCLEOTIDE SEQUENCE [LARGE SCALE GENOMIC DNA]</scope>
    <source>
        <strain evidence="10 11">DRA525</strain>
    </source>
</reference>
<keyword evidence="3" id="KW-0805">Transcription regulation</keyword>
<dbReference type="InterPro" id="IPR036388">
    <property type="entry name" value="WH-like_DNA-bd_sf"/>
</dbReference>
<dbReference type="SMART" id="SM00448">
    <property type="entry name" value="REC"/>
    <property type="match status" value="1"/>
</dbReference>
<evidence type="ECO:0000256" key="6">
    <source>
        <dbReference type="PROSITE-ProRule" id="PRU00169"/>
    </source>
</evidence>
<dbReference type="GO" id="GO:0000976">
    <property type="term" value="F:transcription cis-regulatory region binding"/>
    <property type="evidence" value="ECO:0007669"/>
    <property type="project" value="TreeGrafter"/>
</dbReference>
<dbReference type="GO" id="GO:0006355">
    <property type="term" value="P:regulation of DNA-templated transcription"/>
    <property type="evidence" value="ECO:0007669"/>
    <property type="project" value="InterPro"/>
</dbReference>
<evidence type="ECO:0000259" key="9">
    <source>
        <dbReference type="PROSITE" id="PS51755"/>
    </source>
</evidence>
<keyword evidence="5" id="KW-0804">Transcription</keyword>
<evidence type="ECO:0000259" key="8">
    <source>
        <dbReference type="PROSITE" id="PS50110"/>
    </source>
</evidence>
<feature type="domain" description="OmpR/PhoB-type" evidence="9">
    <location>
        <begin position="113"/>
        <end position="219"/>
    </location>
</feature>